<dbReference type="PANTHER" id="PTHR43415">
    <property type="entry name" value="SPERMIDINE N(1)-ACETYLTRANSFERASE"/>
    <property type="match status" value="1"/>
</dbReference>
<dbReference type="InterPro" id="IPR000182">
    <property type="entry name" value="GNAT_dom"/>
</dbReference>
<dbReference type="InterPro" id="IPR016181">
    <property type="entry name" value="Acyl_CoA_acyltransferase"/>
</dbReference>
<organism evidence="2 3">
    <name type="scientific">Listeria newyorkensis</name>
    <dbReference type="NCBI Taxonomy" id="1497681"/>
    <lineage>
        <taxon>Bacteria</taxon>
        <taxon>Bacillati</taxon>
        <taxon>Bacillota</taxon>
        <taxon>Bacilli</taxon>
        <taxon>Bacillales</taxon>
        <taxon>Listeriaceae</taxon>
        <taxon>Listeria</taxon>
    </lineage>
</organism>
<accession>A0A841YSR4</accession>
<dbReference type="EMBL" id="JAARQN010000001">
    <property type="protein sequence ID" value="MBC1456484.1"/>
    <property type="molecule type" value="Genomic_DNA"/>
</dbReference>
<evidence type="ECO:0000259" key="1">
    <source>
        <dbReference type="PROSITE" id="PS51186"/>
    </source>
</evidence>
<gene>
    <name evidence="2" type="ORF">HB850_01870</name>
</gene>
<proteinExistence type="predicted"/>
<dbReference type="CDD" id="cd04301">
    <property type="entry name" value="NAT_SF"/>
    <property type="match status" value="1"/>
</dbReference>
<reference evidence="2 3" key="1">
    <citation type="submission" date="2020-03" db="EMBL/GenBank/DDBJ databases">
        <title>Soil Listeria distribution.</title>
        <authorList>
            <person name="Liao J."/>
            <person name="Wiedmann M."/>
        </authorList>
    </citation>
    <scope>NUCLEOTIDE SEQUENCE [LARGE SCALE GENOMIC DNA]</scope>
    <source>
        <strain evidence="2 3">FSL L7-1614</strain>
    </source>
</reference>
<dbReference type="SUPFAM" id="SSF55729">
    <property type="entry name" value="Acyl-CoA N-acyltransferases (Nat)"/>
    <property type="match status" value="1"/>
</dbReference>
<name>A0A841YSR4_9LIST</name>
<dbReference type="AlphaFoldDB" id="A0A841YSR4"/>
<protein>
    <submittedName>
        <fullName evidence="2">GNAT family N-acetyltransferase</fullName>
    </submittedName>
</protein>
<dbReference type="Proteomes" id="UP000569903">
    <property type="component" value="Unassembled WGS sequence"/>
</dbReference>
<dbReference type="PANTHER" id="PTHR43415:SF3">
    <property type="entry name" value="GNAT-FAMILY ACETYLTRANSFERASE"/>
    <property type="match status" value="1"/>
</dbReference>
<sequence length="174" mass="19525">MYTVRLAKIGDAAELAEIRLQIDGETENMDREQGEGIIDEAGFREIIQVDTASPTNLFLVAERAGELVGFSRCEGTDLKRSKHKVTFGVAVLKNHWGQGVGSELLRKSIHWADENGIRKITLTVLETNCKAMEIYTKFGFEIEGCLKADKKLSDGNYYDTYIMSRNTKAVEKPF</sequence>
<dbReference type="RefSeq" id="WP_185387977.1">
    <property type="nucleotide sequence ID" value="NZ_JAARQN010000001.1"/>
</dbReference>
<dbReference type="Pfam" id="PF00583">
    <property type="entry name" value="Acetyltransf_1"/>
    <property type="match status" value="1"/>
</dbReference>
<feature type="domain" description="N-acetyltransferase" evidence="1">
    <location>
        <begin position="2"/>
        <end position="168"/>
    </location>
</feature>
<comment type="caution">
    <text evidence="2">The sequence shown here is derived from an EMBL/GenBank/DDBJ whole genome shotgun (WGS) entry which is preliminary data.</text>
</comment>
<evidence type="ECO:0000313" key="2">
    <source>
        <dbReference type="EMBL" id="MBC1456484.1"/>
    </source>
</evidence>
<evidence type="ECO:0000313" key="3">
    <source>
        <dbReference type="Proteomes" id="UP000569903"/>
    </source>
</evidence>
<keyword evidence="2" id="KW-0808">Transferase</keyword>
<dbReference type="Gene3D" id="3.40.630.30">
    <property type="match status" value="1"/>
</dbReference>
<dbReference type="GO" id="GO:0016747">
    <property type="term" value="F:acyltransferase activity, transferring groups other than amino-acyl groups"/>
    <property type="evidence" value="ECO:0007669"/>
    <property type="project" value="InterPro"/>
</dbReference>
<dbReference type="PROSITE" id="PS51186">
    <property type="entry name" value="GNAT"/>
    <property type="match status" value="1"/>
</dbReference>